<evidence type="ECO:0008006" key="3">
    <source>
        <dbReference type="Google" id="ProtNLM"/>
    </source>
</evidence>
<reference evidence="1" key="1">
    <citation type="submission" date="2023-06" db="EMBL/GenBank/DDBJ databases">
        <authorList>
            <person name="Jiang Y."/>
            <person name="Liu Q."/>
        </authorList>
    </citation>
    <scope>NUCLEOTIDE SEQUENCE</scope>
    <source>
        <strain evidence="1">CGMCC 1.12090</strain>
    </source>
</reference>
<protein>
    <recommendedName>
        <fullName evidence="3">TniQ protein</fullName>
    </recommendedName>
</protein>
<evidence type="ECO:0000313" key="1">
    <source>
        <dbReference type="EMBL" id="MDO1538102.1"/>
    </source>
</evidence>
<dbReference type="Proteomes" id="UP001169027">
    <property type="component" value="Unassembled WGS sequence"/>
</dbReference>
<organism evidence="1 2">
    <name type="scientific">Variovorax ginsengisoli</name>
    <dbReference type="NCBI Taxonomy" id="363844"/>
    <lineage>
        <taxon>Bacteria</taxon>
        <taxon>Pseudomonadati</taxon>
        <taxon>Pseudomonadota</taxon>
        <taxon>Betaproteobacteria</taxon>
        <taxon>Burkholderiales</taxon>
        <taxon>Comamonadaceae</taxon>
        <taxon>Variovorax</taxon>
    </lineage>
</organism>
<gene>
    <name evidence="1" type="ORF">Q2T77_38385</name>
</gene>
<comment type="caution">
    <text evidence="1">The sequence shown here is derived from an EMBL/GenBank/DDBJ whole genome shotgun (WGS) entry which is preliminary data.</text>
</comment>
<evidence type="ECO:0000313" key="2">
    <source>
        <dbReference type="Proteomes" id="UP001169027"/>
    </source>
</evidence>
<dbReference type="RefSeq" id="WP_301816506.1">
    <property type="nucleotide sequence ID" value="NZ_JAUJZH010000068.1"/>
</dbReference>
<keyword evidence="2" id="KW-1185">Reference proteome</keyword>
<sequence>MNPFAASATWGKEWCGPLEGVFTLAQKHSWANAASVRDMRCLFGMPLSTFNKLTGSNTLLVNATGKQSPRLQSAFLSYWAGDWTRLLASDTHFRYCPACIEYGYQSWICQLAALARCPIHCCELLSTCRACGAPTCAYGVTSCAFDKPMRCHRCGSPWSGTSQIGRWSDSRDLWTGCQELLIWLDWVSRLRGRPVVPRTSLGDLWDRAPGLGLGAFAGSRKTKAISAAYRAMAFEAAQAVAPCLARPDSLYPPSNEWRFMRVDMTSGSPNEDVAPIHGRDIKQIYKSFRRQFERRYLHGRRRVQRHLRELHKEYMSQPMSKEDPLVCAFMRWRQHFELHPSRPSPDDLDTIRYFASNPHLQIESFFREGVLQHLDLPDNAAGLNLNALLFAASFYRSCGETLAWCRKIQGAPNSSPTLPFGGSDRGSTMDDSFHRQALSPCWTRILLQDATADARMVRQIGTLTATAKVVHALRDWRWEPLSRAGDDPAH</sequence>
<dbReference type="EMBL" id="JAUKVY010000068">
    <property type="protein sequence ID" value="MDO1538102.1"/>
    <property type="molecule type" value="Genomic_DNA"/>
</dbReference>
<name>A0ABT8SJD5_9BURK</name>
<accession>A0ABT8SJD5</accession>
<proteinExistence type="predicted"/>